<proteinExistence type="predicted"/>
<accession>A0A645A097</accession>
<evidence type="ECO:0008006" key="2">
    <source>
        <dbReference type="Google" id="ProtNLM"/>
    </source>
</evidence>
<dbReference type="EMBL" id="VSSQ01011351">
    <property type="protein sequence ID" value="MPM46625.1"/>
    <property type="molecule type" value="Genomic_DNA"/>
</dbReference>
<protein>
    <recommendedName>
        <fullName evidence="2">HTH cro/C1-type domain-containing protein</fullName>
    </recommendedName>
</protein>
<reference evidence="1" key="1">
    <citation type="submission" date="2019-08" db="EMBL/GenBank/DDBJ databases">
        <authorList>
            <person name="Kucharzyk K."/>
            <person name="Murdoch R.W."/>
            <person name="Higgins S."/>
            <person name="Loffler F."/>
        </authorList>
    </citation>
    <scope>NUCLEOTIDE SEQUENCE</scope>
</reference>
<sequence length="86" mass="9608">MDRQRAARWQHSVAFQVRSGAPYRGLTLEDIAVDSRVGLDSLRRLLRGDGPMEVEDFATMQRLLGVRPFGVPSDVPRLAGTETEPE</sequence>
<evidence type="ECO:0000313" key="1">
    <source>
        <dbReference type="EMBL" id="MPM46625.1"/>
    </source>
</evidence>
<gene>
    <name evidence="1" type="ORF">SDC9_93330</name>
</gene>
<name>A0A645A097_9ZZZZ</name>
<dbReference type="AlphaFoldDB" id="A0A645A097"/>
<comment type="caution">
    <text evidence="1">The sequence shown here is derived from an EMBL/GenBank/DDBJ whole genome shotgun (WGS) entry which is preliminary data.</text>
</comment>
<organism evidence="1">
    <name type="scientific">bioreactor metagenome</name>
    <dbReference type="NCBI Taxonomy" id="1076179"/>
    <lineage>
        <taxon>unclassified sequences</taxon>
        <taxon>metagenomes</taxon>
        <taxon>ecological metagenomes</taxon>
    </lineage>
</organism>